<keyword evidence="3" id="KW-1185">Reference proteome</keyword>
<gene>
    <name evidence="2" type="ORF">W97_06998</name>
</gene>
<accession>R7Z130</accession>
<sequence length="330" mass="36852">MTYGSNSNKESFAARQRRAGLPRHNTNQQPAGNDHAYHAYLEEHYTLAMRKPLEGPQRRRPTAELRVRDSVIDFAQASHFMGQAPEHRPAAPSPENKRNVNIRDSVLDFAQVNHFMGFAPGFTPAEEKSEEESLYSSTAPSASPFAPGRPRRSPSPLARAVSPLEPTVKVNAIVRVNGIDSDFDEWGNRRCTQPAAVHERTQVRFRALAKHKTPPPRPARPARAITQPQNAPTYSLFPPVRPTPARPPPPARAVQTTRPQASRRTDPSVHPLEYARSVPTGFHGDFSDRRNQIYGGAPGSGKDELREAEEKRRAKKEKGFFRGLFGIKKK</sequence>
<feature type="compositionally biased region" description="Pro residues" evidence="1">
    <location>
        <begin position="239"/>
        <end position="251"/>
    </location>
</feature>
<dbReference type="RefSeq" id="XP_007783061.1">
    <property type="nucleotide sequence ID" value="XM_007784871.1"/>
</dbReference>
<dbReference type="HOGENOM" id="CLU_842019_0_0_1"/>
<feature type="region of interest" description="Disordered" evidence="1">
    <location>
        <begin position="1"/>
        <end position="33"/>
    </location>
</feature>
<feature type="region of interest" description="Disordered" evidence="1">
    <location>
        <begin position="121"/>
        <end position="160"/>
    </location>
</feature>
<feature type="compositionally biased region" description="Basic and acidic residues" evidence="1">
    <location>
        <begin position="301"/>
        <end position="318"/>
    </location>
</feature>
<proteinExistence type="predicted"/>
<feature type="compositionally biased region" description="Low complexity" evidence="1">
    <location>
        <begin position="134"/>
        <end position="160"/>
    </location>
</feature>
<evidence type="ECO:0000313" key="2">
    <source>
        <dbReference type="EMBL" id="EON67744.1"/>
    </source>
</evidence>
<dbReference type="OrthoDB" id="10441783at2759"/>
<feature type="compositionally biased region" description="Polar residues" evidence="1">
    <location>
        <begin position="1"/>
        <end position="10"/>
    </location>
</feature>
<evidence type="ECO:0000313" key="3">
    <source>
        <dbReference type="Proteomes" id="UP000016924"/>
    </source>
</evidence>
<reference evidence="3" key="1">
    <citation type="submission" date="2012-06" db="EMBL/GenBank/DDBJ databases">
        <title>The genome sequence of Coniosporium apollinis CBS 100218.</title>
        <authorList>
            <consortium name="The Broad Institute Genome Sequencing Platform"/>
            <person name="Cuomo C."/>
            <person name="Gorbushina A."/>
            <person name="Noack S."/>
            <person name="Walker B."/>
            <person name="Young S.K."/>
            <person name="Zeng Q."/>
            <person name="Gargeya S."/>
            <person name="Fitzgerald M."/>
            <person name="Haas B."/>
            <person name="Abouelleil A."/>
            <person name="Alvarado L."/>
            <person name="Arachchi H.M."/>
            <person name="Berlin A.M."/>
            <person name="Chapman S.B."/>
            <person name="Goldberg J."/>
            <person name="Griggs A."/>
            <person name="Gujja S."/>
            <person name="Hansen M."/>
            <person name="Howarth C."/>
            <person name="Imamovic A."/>
            <person name="Larimer J."/>
            <person name="McCowan C."/>
            <person name="Montmayeur A."/>
            <person name="Murphy C."/>
            <person name="Neiman D."/>
            <person name="Pearson M."/>
            <person name="Priest M."/>
            <person name="Roberts A."/>
            <person name="Saif S."/>
            <person name="Shea T."/>
            <person name="Sisk P."/>
            <person name="Sykes S."/>
            <person name="Wortman J."/>
            <person name="Nusbaum C."/>
            <person name="Birren B."/>
        </authorList>
    </citation>
    <scope>NUCLEOTIDE SEQUENCE [LARGE SCALE GENOMIC DNA]</scope>
    <source>
        <strain evidence="3">CBS 100218</strain>
    </source>
</reference>
<name>R7Z130_CONA1</name>
<protein>
    <submittedName>
        <fullName evidence="2">Uncharacterized protein</fullName>
    </submittedName>
</protein>
<dbReference type="EMBL" id="JH767590">
    <property type="protein sequence ID" value="EON67744.1"/>
    <property type="molecule type" value="Genomic_DNA"/>
</dbReference>
<dbReference type="GeneID" id="19904309"/>
<organism evidence="2 3">
    <name type="scientific">Coniosporium apollinis (strain CBS 100218)</name>
    <name type="common">Rock-inhabiting black yeast</name>
    <dbReference type="NCBI Taxonomy" id="1168221"/>
    <lineage>
        <taxon>Eukaryota</taxon>
        <taxon>Fungi</taxon>
        <taxon>Dikarya</taxon>
        <taxon>Ascomycota</taxon>
        <taxon>Pezizomycotina</taxon>
        <taxon>Dothideomycetes</taxon>
        <taxon>Dothideomycetes incertae sedis</taxon>
        <taxon>Coniosporium</taxon>
    </lineage>
</organism>
<feature type="region of interest" description="Disordered" evidence="1">
    <location>
        <begin position="209"/>
        <end position="318"/>
    </location>
</feature>
<dbReference type="Proteomes" id="UP000016924">
    <property type="component" value="Unassembled WGS sequence"/>
</dbReference>
<evidence type="ECO:0000256" key="1">
    <source>
        <dbReference type="SAM" id="MobiDB-lite"/>
    </source>
</evidence>
<dbReference type="AlphaFoldDB" id="R7Z130"/>